<keyword evidence="1" id="KW-0328">Glycosyltransferase</keyword>
<evidence type="ECO:0000313" key="4">
    <source>
        <dbReference type="EMBL" id="PAB54425.1"/>
    </source>
</evidence>
<gene>
    <name evidence="4" type="ORF">A3Q24_07785</name>
</gene>
<dbReference type="AlphaFoldDB" id="A0A267M6J8"/>
<name>A0A267M6J8_LACJH</name>
<dbReference type="EMBL" id="NIBD01000041">
    <property type="protein sequence ID" value="PAB54425.1"/>
    <property type="molecule type" value="Genomic_DNA"/>
</dbReference>
<comment type="caution">
    <text evidence="4">The sequence shown here is derived from an EMBL/GenBank/DDBJ whole genome shotgun (WGS) entry which is preliminary data.</text>
</comment>
<dbReference type="RefSeq" id="WP_095183000.1">
    <property type="nucleotide sequence ID" value="NZ_NIBD01000041.1"/>
</dbReference>
<accession>A0A267M6J8</accession>
<proteinExistence type="predicted"/>
<dbReference type="InterPro" id="IPR029044">
    <property type="entry name" value="Nucleotide-diphossugar_trans"/>
</dbReference>
<protein>
    <recommendedName>
        <fullName evidence="3">Glycosyltransferase 2-like domain-containing protein</fullName>
    </recommendedName>
</protein>
<dbReference type="Gene3D" id="3.90.550.10">
    <property type="entry name" value="Spore Coat Polysaccharide Biosynthesis Protein SpsA, Chain A"/>
    <property type="match status" value="1"/>
</dbReference>
<evidence type="ECO:0000256" key="2">
    <source>
        <dbReference type="ARBA" id="ARBA00022679"/>
    </source>
</evidence>
<reference evidence="4 5" key="1">
    <citation type="submission" date="2017-05" db="EMBL/GenBank/DDBJ databases">
        <title>Lactobacillus johnsonii from commercial turkeys.</title>
        <authorList>
            <person name="Johnson T.J."/>
            <person name="Youmans B."/>
        </authorList>
    </citation>
    <scope>NUCLEOTIDE SEQUENCE [LARGE SCALE GENOMIC DNA]</scope>
    <source>
        <strain evidence="4 5">UMNLJ114</strain>
    </source>
</reference>
<evidence type="ECO:0000259" key="3">
    <source>
        <dbReference type="Pfam" id="PF00535"/>
    </source>
</evidence>
<dbReference type="Proteomes" id="UP000216008">
    <property type="component" value="Unassembled WGS sequence"/>
</dbReference>
<dbReference type="PANTHER" id="PTHR22916:SF51">
    <property type="entry name" value="GLYCOSYLTRANSFERASE EPSH-RELATED"/>
    <property type="match status" value="1"/>
</dbReference>
<evidence type="ECO:0000313" key="5">
    <source>
        <dbReference type="Proteomes" id="UP000216008"/>
    </source>
</evidence>
<dbReference type="InterPro" id="IPR001173">
    <property type="entry name" value="Glyco_trans_2-like"/>
</dbReference>
<dbReference type="Pfam" id="PF00535">
    <property type="entry name" value="Glycos_transf_2"/>
    <property type="match status" value="1"/>
</dbReference>
<dbReference type="SUPFAM" id="SSF53448">
    <property type="entry name" value="Nucleotide-diphospho-sugar transferases"/>
    <property type="match status" value="1"/>
</dbReference>
<sequence>MNLKTKVSVILPIYNADKYLEKCVNTIINQTYSNLQIILVDDGSTDNSWDICQSLKTKDKRISIMTQNNSGVSVARNSGMDMADGDWIMFVDPDDYLDKRAIEILLANANSQTDIAICSCYGVDENAMSKKRAHFFEDNQTFNKNKSDLYLQLLNSSYKQTGSVFTAIGVPWGKLYRFSFLKKYSLRFDPSLRRMQDNIFNMYAFYFARNINYIDKSLYFYRLDHITDYAKRHRKDFPNIFKPIAVARTKGIYDLKLYKNYKIYDFYLQELAGIFFGVVNSLMITSNDFSNEVNHLKVNSVFKELFKNKKYKRITNKKIRLKLFIIDNNLYKLYSLAYNLWKK</sequence>
<dbReference type="PANTHER" id="PTHR22916">
    <property type="entry name" value="GLYCOSYLTRANSFERASE"/>
    <property type="match status" value="1"/>
</dbReference>
<evidence type="ECO:0000256" key="1">
    <source>
        <dbReference type="ARBA" id="ARBA00022676"/>
    </source>
</evidence>
<feature type="domain" description="Glycosyltransferase 2-like" evidence="3">
    <location>
        <begin position="8"/>
        <end position="183"/>
    </location>
</feature>
<dbReference type="CDD" id="cd00761">
    <property type="entry name" value="Glyco_tranf_GTA_type"/>
    <property type="match status" value="1"/>
</dbReference>
<keyword evidence="2" id="KW-0808">Transferase</keyword>
<dbReference type="GO" id="GO:0016757">
    <property type="term" value="F:glycosyltransferase activity"/>
    <property type="evidence" value="ECO:0007669"/>
    <property type="project" value="UniProtKB-KW"/>
</dbReference>
<organism evidence="4 5">
    <name type="scientific">Lactobacillus johnsonii</name>
    <dbReference type="NCBI Taxonomy" id="33959"/>
    <lineage>
        <taxon>Bacteria</taxon>
        <taxon>Bacillati</taxon>
        <taxon>Bacillota</taxon>
        <taxon>Bacilli</taxon>
        <taxon>Lactobacillales</taxon>
        <taxon>Lactobacillaceae</taxon>
        <taxon>Lactobacillus</taxon>
    </lineage>
</organism>